<dbReference type="GO" id="GO:0009055">
    <property type="term" value="F:electron transfer activity"/>
    <property type="evidence" value="ECO:0007669"/>
    <property type="project" value="TreeGrafter"/>
</dbReference>
<feature type="transmembrane region" description="Helical" evidence="6">
    <location>
        <begin position="298"/>
        <end position="320"/>
    </location>
</feature>
<feature type="transmembrane region" description="Helical" evidence="6">
    <location>
        <begin position="84"/>
        <end position="104"/>
    </location>
</feature>
<dbReference type="EMBL" id="CAFBPQ010000004">
    <property type="protein sequence ID" value="CAB5015356.1"/>
    <property type="molecule type" value="Genomic_DNA"/>
</dbReference>
<dbReference type="GO" id="GO:0070069">
    <property type="term" value="C:cytochrome complex"/>
    <property type="evidence" value="ECO:0007669"/>
    <property type="project" value="TreeGrafter"/>
</dbReference>
<keyword evidence="3 6" id="KW-0812">Transmembrane</keyword>
<dbReference type="EMBL" id="CAFBOF010000008">
    <property type="protein sequence ID" value="CAB4973439.1"/>
    <property type="molecule type" value="Genomic_DNA"/>
</dbReference>
<dbReference type="EMBL" id="CAFBMM010000007">
    <property type="protein sequence ID" value="CAB4898167.1"/>
    <property type="molecule type" value="Genomic_DNA"/>
</dbReference>
<sequence>MINTVALILWAAVTLYAIFGGADFGAGFWDLTAGGAERGRRPRALIDISLGPVWEANHVWLIFSLVILWTGFPPAFGAIMTTLYVPLTIAVLGIVLRGSGFAFLRVSLRTNEKRIFGAVFALSSVIVPFALGVVAGSIASGKVPTNGQGDPIDAWFNLESLVCGLLAVAACAYLGAVFLTASARWLGAEDLEEAFRKRSIGSAVATGAVAAVAMVVFLDNGPNRMERLIGVALPVVILSAVLGLLALYLLARRREKSARFCAIGAVGSIMAAWGVAQYPYLLGDHLTLAEAAAPSGTLVFMIGVVIVAAFTVVPSLIWLFRLDFQGRLMEIPDTALTKG</sequence>
<dbReference type="PANTHER" id="PTHR43141">
    <property type="entry name" value="CYTOCHROME BD2 SUBUNIT II"/>
    <property type="match status" value="1"/>
</dbReference>
<evidence type="ECO:0000256" key="6">
    <source>
        <dbReference type="SAM" id="Phobius"/>
    </source>
</evidence>
<proteinExistence type="predicted"/>
<dbReference type="AlphaFoldDB" id="A0A6J6SEY6"/>
<dbReference type="EMBL" id="CAEZYK010000108">
    <property type="protein sequence ID" value="CAB4733461.1"/>
    <property type="molecule type" value="Genomic_DNA"/>
</dbReference>
<organism evidence="7">
    <name type="scientific">freshwater metagenome</name>
    <dbReference type="NCBI Taxonomy" id="449393"/>
    <lineage>
        <taxon>unclassified sequences</taxon>
        <taxon>metagenomes</taxon>
        <taxon>ecological metagenomes</taxon>
    </lineage>
</organism>
<feature type="transmembrane region" description="Helical" evidence="6">
    <location>
        <begin position="6"/>
        <end position="29"/>
    </location>
</feature>
<feature type="transmembrane region" description="Helical" evidence="6">
    <location>
        <begin position="158"/>
        <end position="179"/>
    </location>
</feature>
<dbReference type="GO" id="GO:0016682">
    <property type="term" value="F:oxidoreductase activity, acting on diphenols and related substances as donors, oxygen as acceptor"/>
    <property type="evidence" value="ECO:0007669"/>
    <property type="project" value="TreeGrafter"/>
</dbReference>
<evidence type="ECO:0000313" key="10">
    <source>
        <dbReference type="EMBL" id="CAB5015356.1"/>
    </source>
</evidence>
<evidence type="ECO:0000256" key="2">
    <source>
        <dbReference type="ARBA" id="ARBA00022475"/>
    </source>
</evidence>
<evidence type="ECO:0000313" key="7">
    <source>
        <dbReference type="EMBL" id="CAB4733461.1"/>
    </source>
</evidence>
<dbReference type="Pfam" id="PF02322">
    <property type="entry name" value="Cyt_bd_oxida_II"/>
    <property type="match status" value="1"/>
</dbReference>
<evidence type="ECO:0000256" key="3">
    <source>
        <dbReference type="ARBA" id="ARBA00022692"/>
    </source>
</evidence>
<feature type="transmembrane region" description="Helical" evidence="6">
    <location>
        <begin position="258"/>
        <end position="278"/>
    </location>
</feature>
<evidence type="ECO:0000256" key="4">
    <source>
        <dbReference type="ARBA" id="ARBA00022989"/>
    </source>
</evidence>
<keyword evidence="5 6" id="KW-0472">Membrane</keyword>
<keyword evidence="2" id="KW-1003">Cell membrane</keyword>
<reference evidence="7" key="1">
    <citation type="submission" date="2020-05" db="EMBL/GenBank/DDBJ databases">
        <authorList>
            <person name="Chiriac C."/>
            <person name="Salcher M."/>
            <person name="Ghai R."/>
            <person name="Kavagutti S V."/>
        </authorList>
    </citation>
    <scope>NUCLEOTIDE SEQUENCE</scope>
</reference>
<name>A0A6J6SEY6_9ZZZZ</name>
<protein>
    <submittedName>
        <fullName evidence="7">Unannotated protein</fullName>
    </submittedName>
</protein>
<gene>
    <name evidence="7" type="ORF">UFOPK2683_01430</name>
    <name evidence="8" type="ORF">UFOPK3605_00325</name>
    <name evidence="9" type="ORF">UFOPK3897_00649</name>
    <name evidence="10" type="ORF">UFOPK4121_00297</name>
</gene>
<dbReference type="PANTHER" id="PTHR43141:SF4">
    <property type="entry name" value="CYTOCHROME BD2 SUBUNIT II"/>
    <property type="match status" value="1"/>
</dbReference>
<evidence type="ECO:0000313" key="8">
    <source>
        <dbReference type="EMBL" id="CAB4898167.1"/>
    </source>
</evidence>
<comment type="subcellular location">
    <subcellularLocation>
        <location evidence="1">Cell membrane</location>
        <topology evidence="1">Multi-pass membrane protein</topology>
    </subcellularLocation>
</comment>
<evidence type="ECO:0000256" key="1">
    <source>
        <dbReference type="ARBA" id="ARBA00004651"/>
    </source>
</evidence>
<dbReference type="GO" id="GO:0005886">
    <property type="term" value="C:plasma membrane"/>
    <property type="evidence" value="ECO:0007669"/>
    <property type="project" value="UniProtKB-SubCell"/>
</dbReference>
<accession>A0A6J6SEY6</accession>
<feature type="transmembrane region" description="Helical" evidence="6">
    <location>
        <begin position="200"/>
        <end position="218"/>
    </location>
</feature>
<evidence type="ECO:0000313" key="9">
    <source>
        <dbReference type="EMBL" id="CAB4973439.1"/>
    </source>
</evidence>
<dbReference type="GO" id="GO:0019646">
    <property type="term" value="P:aerobic electron transport chain"/>
    <property type="evidence" value="ECO:0007669"/>
    <property type="project" value="TreeGrafter"/>
</dbReference>
<feature type="transmembrane region" description="Helical" evidence="6">
    <location>
        <begin position="116"/>
        <end position="138"/>
    </location>
</feature>
<keyword evidence="4 6" id="KW-1133">Transmembrane helix</keyword>
<feature type="transmembrane region" description="Helical" evidence="6">
    <location>
        <begin position="230"/>
        <end position="251"/>
    </location>
</feature>
<dbReference type="InterPro" id="IPR003317">
    <property type="entry name" value="Cyt-d_oxidase_su2"/>
</dbReference>
<evidence type="ECO:0000256" key="5">
    <source>
        <dbReference type="ARBA" id="ARBA00023136"/>
    </source>
</evidence>